<protein>
    <submittedName>
        <fullName evidence="2">HTH psq-type domain-containing protein</fullName>
    </submittedName>
</protein>
<organism evidence="1 2">
    <name type="scientific">Rhabditophanes sp. KR3021</name>
    <dbReference type="NCBI Taxonomy" id="114890"/>
    <lineage>
        <taxon>Eukaryota</taxon>
        <taxon>Metazoa</taxon>
        <taxon>Ecdysozoa</taxon>
        <taxon>Nematoda</taxon>
        <taxon>Chromadorea</taxon>
        <taxon>Rhabditida</taxon>
        <taxon>Tylenchina</taxon>
        <taxon>Panagrolaimomorpha</taxon>
        <taxon>Strongyloidoidea</taxon>
        <taxon>Alloionematidae</taxon>
        <taxon>Rhabditophanes</taxon>
    </lineage>
</organism>
<evidence type="ECO:0000313" key="1">
    <source>
        <dbReference type="Proteomes" id="UP000095286"/>
    </source>
</evidence>
<evidence type="ECO:0000313" key="2">
    <source>
        <dbReference type="WBParaSite" id="RSKR_0000834400.1"/>
    </source>
</evidence>
<accession>A0AC35U6T2</accession>
<dbReference type="Proteomes" id="UP000095286">
    <property type="component" value="Unplaced"/>
</dbReference>
<proteinExistence type="predicted"/>
<reference evidence="2" key="1">
    <citation type="submission" date="2016-11" db="UniProtKB">
        <authorList>
            <consortium name="WormBaseParasite"/>
        </authorList>
    </citation>
    <scope>IDENTIFICATION</scope>
    <source>
        <strain evidence="2">KR3021</strain>
    </source>
</reference>
<sequence length="370" mass="41995">MNKVLKEKKVEEPLDLSTKSPVSFDPLENAMAFYRQLTGNSCDHFVSQLPIFTPPKLVNEGKPKTRQPATRAHLVKKAYTQENLEAAVDDIRTKKLGTRKASVVYGIPRSTLRNKIYKLETELAAKGMLDPESTSIIMRRKRQKVANQISQNSIESKPLCKNNSFENKRKTCSLETLANVVLSQSYHLDAPLRVMEMDGKSDYSPPSLLTNECDDSLSPSIKFSRESSTGKTMSNVSDSCMTTLEEFEGSLNKDKKKSRPKRGNYRRYNKDALDEAVKSVRLGEMSVHRAGSYFGVPHSTLEYKVKERKTKRSLKKCQGSEDDTNSFDGEKNEEEEDDGIFEVDELDFRLTPSKNERSLSLIHENLLIEY</sequence>
<dbReference type="WBParaSite" id="RSKR_0000834400.1">
    <property type="protein sequence ID" value="RSKR_0000834400.1"/>
    <property type="gene ID" value="RSKR_0000834400"/>
</dbReference>
<name>A0AC35U6T2_9BILA</name>